<dbReference type="KEGG" id="gba:J421_0958"/>
<dbReference type="HOGENOM" id="CLU_063440_4_0_0"/>
<dbReference type="Gene3D" id="1.10.10.10">
    <property type="entry name" value="Winged helix-like DNA-binding domain superfamily/Winged helix DNA-binding domain"/>
    <property type="match status" value="1"/>
</dbReference>
<dbReference type="InParanoid" id="W0RDU1"/>
<keyword evidence="3" id="KW-1185">Reference proteome</keyword>
<accession>W0RDU1</accession>
<dbReference type="RefSeq" id="WP_025410030.1">
    <property type="nucleotide sequence ID" value="NZ_CP007128.1"/>
</dbReference>
<dbReference type="PANTHER" id="PTHR33169:SF13">
    <property type="entry name" value="PADR-FAMILY TRANSCRIPTIONAL REGULATOR"/>
    <property type="match status" value="1"/>
</dbReference>
<evidence type="ECO:0000313" key="2">
    <source>
        <dbReference type="EMBL" id="AHG88495.1"/>
    </source>
</evidence>
<reference evidence="2 3" key="1">
    <citation type="journal article" date="2014" name="Genome Announc.">
        <title>Genome Sequence and Methylome of Soil Bacterium Gemmatirosa kalamazoonensis KBS708T, a Member of the Rarely Cultivated Gemmatimonadetes Phylum.</title>
        <authorList>
            <person name="Debruyn J.M."/>
            <person name="Radosevich M."/>
            <person name="Wommack K.E."/>
            <person name="Polson S.W."/>
            <person name="Hauser L.J."/>
            <person name="Fawaz M.N."/>
            <person name="Korlach J."/>
            <person name="Tsai Y.C."/>
        </authorList>
    </citation>
    <scope>NUCLEOTIDE SEQUENCE [LARGE SCALE GENOMIC DNA]</scope>
    <source>
        <strain evidence="2 3">KBS708</strain>
    </source>
</reference>
<dbReference type="Pfam" id="PF03551">
    <property type="entry name" value="PadR"/>
    <property type="match status" value="1"/>
</dbReference>
<dbReference type="EMBL" id="CP007128">
    <property type="protein sequence ID" value="AHG88495.1"/>
    <property type="molecule type" value="Genomic_DNA"/>
</dbReference>
<evidence type="ECO:0000259" key="1">
    <source>
        <dbReference type="Pfam" id="PF03551"/>
    </source>
</evidence>
<dbReference type="OrthoDB" id="9814826at2"/>
<organism evidence="2 3">
    <name type="scientific">Gemmatirosa kalamazoonensis</name>
    <dbReference type="NCBI Taxonomy" id="861299"/>
    <lineage>
        <taxon>Bacteria</taxon>
        <taxon>Pseudomonadati</taxon>
        <taxon>Gemmatimonadota</taxon>
        <taxon>Gemmatimonadia</taxon>
        <taxon>Gemmatimonadales</taxon>
        <taxon>Gemmatimonadaceae</taxon>
        <taxon>Gemmatirosa</taxon>
    </lineage>
</organism>
<sequence>MGDAPLSTPVFQILLSLADADLHGYAIIQDVAARTDGDVRLTASTLYAAVKRLLDADWIEELAPRERPPDDDARRRYYRLTPSGRRAVRTEARRLERLTAMARAKRVLPPLRPGDT</sequence>
<dbReference type="Proteomes" id="UP000019151">
    <property type="component" value="Chromosome"/>
</dbReference>
<dbReference type="InterPro" id="IPR036388">
    <property type="entry name" value="WH-like_DNA-bd_sf"/>
</dbReference>
<evidence type="ECO:0000313" key="3">
    <source>
        <dbReference type="Proteomes" id="UP000019151"/>
    </source>
</evidence>
<dbReference type="InterPro" id="IPR005149">
    <property type="entry name" value="Tscrpt_reg_PadR_N"/>
</dbReference>
<gene>
    <name evidence="2" type="ORF">J421_0958</name>
</gene>
<feature type="domain" description="Transcription regulator PadR N-terminal" evidence="1">
    <location>
        <begin position="13"/>
        <end position="89"/>
    </location>
</feature>
<dbReference type="SUPFAM" id="SSF46785">
    <property type="entry name" value="Winged helix' DNA-binding domain"/>
    <property type="match status" value="1"/>
</dbReference>
<dbReference type="STRING" id="861299.J421_0958"/>
<protein>
    <submittedName>
        <fullName evidence="2">Transcriptional regulator PadR family protein</fullName>
    </submittedName>
</protein>
<dbReference type="InterPro" id="IPR036390">
    <property type="entry name" value="WH_DNA-bd_sf"/>
</dbReference>
<dbReference type="eggNOG" id="COG1695">
    <property type="taxonomic scope" value="Bacteria"/>
</dbReference>
<proteinExistence type="predicted"/>
<dbReference type="AlphaFoldDB" id="W0RDU1"/>
<name>W0RDU1_9BACT</name>
<dbReference type="PANTHER" id="PTHR33169">
    <property type="entry name" value="PADR-FAMILY TRANSCRIPTIONAL REGULATOR"/>
    <property type="match status" value="1"/>
</dbReference>
<dbReference type="InterPro" id="IPR052509">
    <property type="entry name" value="Metal_resp_DNA-bind_regulator"/>
</dbReference>